<organism evidence="1 2">
    <name type="scientific">Dyella agri</name>
    <dbReference type="NCBI Taxonomy" id="1926869"/>
    <lineage>
        <taxon>Bacteria</taxon>
        <taxon>Pseudomonadati</taxon>
        <taxon>Pseudomonadota</taxon>
        <taxon>Gammaproteobacteria</taxon>
        <taxon>Lysobacterales</taxon>
        <taxon>Rhodanobacteraceae</taxon>
        <taxon>Dyella</taxon>
    </lineage>
</organism>
<gene>
    <name evidence="1" type="ORF">ISP14_15475</name>
</gene>
<sequence>MADSPSQLNAAVRAFTKESGTPAYRYAQVDLNGDGQADALVLLKGDYCGSGGCTLLVFRGSPGGFALVSSSTISSEPIGFVDERRRGWKTLLVTSRGVGPVLLRFNGTKYPSNPSMQTKATKEQTVSATILKFEDGGLSGD</sequence>
<proteinExistence type="predicted"/>
<reference evidence="1 2" key="1">
    <citation type="submission" date="2020-10" db="EMBL/GenBank/DDBJ databases">
        <title>Phylogeny of dyella-like bacteria.</title>
        <authorList>
            <person name="Fu J."/>
        </authorList>
    </citation>
    <scope>NUCLEOTIDE SEQUENCE [LARGE SCALE GENOMIC DNA]</scope>
    <source>
        <strain evidence="1 2">DKC-1</strain>
    </source>
</reference>
<comment type="caution">
    <text evidence="1">The sequence shown here is derived from an EMBL/GenBank/DDBJ whole genome shotgun (WGS) entry which is preliminary data.</text>
</comment>
<dbReference type="RefSeq" id="WP_404541502.1">
    <property type="nucleotide sequence ID" value="NZ_JADIKL010000009.1"/>
</dbReference>
<accession>A0ABW8KJA3</accession>
<evidence type="ECO:0000313" key="1">
    <source>
        <dbReference type="EMBL" id="MFK2932183.1"/>
    </source>
</evidence>
<protein>
    <recommendedName>
        <fullName evidence="3">FG-GAP repeat protein</fullName>
    </recommendedName>
</protein>
<keyword evidence="2" id="KW-1185">Reference proteome</keyword>
<evidence type="ECO:0000313" key="2">
    <source>
        <dbReference type="Proteomes" id="UP001620397"/>
    </source>
</evidence>
<dbReference type="EMBL" id="JADIKL010000009">
    <property type="protein sequence ID" value="MFK2932183.1"/>
    <property type="molecule type" value="Genomic_DNA"/>
</dbReference>
<evidence type="ECO:0008006" key="3">
    <source>
        <dbReference type="Google" id="ProtNLM"/>
    </source>
</evidence>
<name>A0ABW8KJA3_9GAMM</name>
<dbReference type="Proteomes" id="UP001620397">
    <property type="component" value="Unassembled WGS sequence"/>
</dbReference>